<dbReference type="OrthoDB" id="280334at2"/>
<evidence type="ECO:0000256" key="4">
    <source>
        <dbReference type="ARBA" id="ARBA00024746"/>
    </source>
</evidence>
<protein>
    <recommendedName>
        <fullName evidence="2">Basal-body rod modification protein FlgD</fullName>
    </recommendedName>
</protein>
<evidence type="ECO:0000313" key="6">
    <source>
        <dbReference type="Proteomes" id="UP000315003"/>
    </source>
</evidence>
<gene>
    <name evidence="5" type="ORF">SV7mr_21620</name>
</gene>
<sequence length="122" mass="12990">MEGITSQAASIDYFQLLTVQLQNQDPIDPVDQEGFINDLTQFSMLEGIEGLNASFGEFLKLGQLTQGVDLIGKTVDFHDPATGLTGSGTASEIFTVGNEIQVLVDGQTVGLDQITRIAENGA</sequence>
<comment type="function">
    <text evidence="4">Required for flagellar hook formation. May act as a scaffolding protein.</text>
</comment>
<keyword evidence="3" id="KW-1005">Bacterial flagellum biogenesis</keyword>
<reference evidence="5 6" key="1">
    <citation type="submission" date="2019-02" db="EMBL/GenBank/DDBJ databases">
        <title>Deep-cultivation of Planctomycetes and their phenomic and genomic characterization uncovers novel biology.</title>
        <authorList>
            <person name="Wiegand S."/>
            <person name="Jogler M."/>
            <person name="Boedeker C."/>
            <person name="Pinto D."/>
            <person name="Vollmers J."/>
            <person name="Rivas-Marin E."/>
            <person name="Kohn T."/>
            <person name="Peeters S.H."/>
            <person name="Heuer A."/>
            <person name="Rast P."/>
            <person name="Oberbeckmann S."/>
            <person name="Bunk B."/>
            <person name="Jeske O."/>
            <person name="Meyerdierks A."/>
            <person name="Storesund J.E."/>
            <person name="Kallscheuer N."/>
            <person name="Luecker S."/>
            <person name="Lage O.M."/>
            <person name="Pohl T."/>
            <person name="Merkel B.J."/>
            <person name="Hornburger P."/>
            <person name="Mueller R.-W."/>
            <person name="Bruemmer F."/>
            <person name="Labrenz M."/>
            <person name="Spormann A.M."/>
            <person name="Op den Camp H."/>
            <person name="Overmann J."/>
            <person name="Amann R."/>
            <person name="Jetten M.S.M."/>
            <person name="Mascher T."/>
            <person name="Medema M.H."/>
            <person name="Devos D.P."/>
            <person name="Kaster A.-K."/>
            <person name="Ovreas L."/>
            <person name="Rohde M."/>
            <person name="Galperin M.Y."/>
            <person name="Jogler C."/>
        </authorList>
    </citation>
    <scope>NUCLEOTIDE SEQUENCE [LARGE SCALE GENOMIC DNA]</scope>
    <source>
        <strain evidence="5 6">SV_7m_r</strain>
    </source>
</reference>
<dbReference type="RefSeq" id="WP_145271666.1">
    <property type="nucleotide sequence ID" value="NZ_CP036272.1"/>
</dbReference>
<evidence type="ECO:0000256" key="1">
    <source>
        <dbReference type="ARBA" id="ARBA00010577"/>
    </source>
</evidence>
<proteinExistence type="inferred from homology"/>
<evidence type="ECO:0000256" key="2">
    <source>
        <dbReference type="ARBA" id="ARBA00016013"/>
    </source>
</evidence>
<dbReference type="EMBL" id="CP036272">
    <property type="protein sequence ID" value="QDT59653.1"/>
    <property type="molecule type" value="Genomic_DNA"/>
</dbReference>
<evidence type="ECO:0000256" key="3">
    <source>
        <dbReference type="ARBA" id="ARBA00022795"/>
    </source>
</evidence>
<keyword evidence="5" id="KW-0282">Flagellum</keyword>
<keyword evidence="5" id="KW-0969">Cilium</keyword>
<organism evidence="5 6">
    <name type="scientific">Stieleria bergensis</name>
    <dbReference type="NCBI Taxonomy" id="2528025"/>
    <lineage>
        <taxon>Bacteria</taxon>
        <taxon>Pseudomonadati</taxon>
        <taxon>Planctomycetota</taxon>
        <taxon>Planctomycetia</taxon>
        <taxon>Pirellulales</taxon>
        <taxon>Pirellulaceae</taxon>
        <taxon>Stieleria</taxon>
    </lineage>
</organism>
<keyword evidence="6" id="KW-1185">Reference proteome</keyword>
<accession>A0A517SU86</accession>
<comment type="similarity">
    <text evidence="1">Belongs to the FlgD family.</text>
</comment>
<evidence type="ECO:0000313" key="5">
    <source>
        <dbReference type="EMBL" id="QDT59653.1"/>
    </source>
</evidence>
<dbReference type="InterPro" id="IPR005648">
    <property type="entry name" value="FlgD"/>
</dbReference>
<dbReference type="Pfam" id="PF03963">
    <property type="entry name" value="FlgD"/>
    <property type="match status" value="1"/>
</dbReference>
<dbReference type="Proteomes" id="UP000315003">
    <property type="component" value="Chromosome"/>
</dbReference>
<name>A0A517SU86_9BACT</name>
<dbReference type="AlphaFoldDB" id="A0A517SU86"/>
<dbReference type="GO" id="GO:0044781">
    <property type="term" value="P:bacterial-type flagellum organization"/>
    <property type="evidence" value="ECO:0007669"/>
    <property type="project" value="UniProtKB-KW"/>
</dbReference>
<keyword evidence="5" id="KW-0966">Cell projection</keyword>